<gene>
    <name evidence="1" type="ORF">D7X32_07440</name>
</gene>
<proteinExistence type="predicted"/>
<organism evidence="1 2">
    <name type="scientific">Corallococcus carmarthensis</name>
    <dbReference type="NCBI Taxonomy" id="2316728"/>
    <lineage>
        <taxon>Bacteria</taxon>
        <taxon>Pseudomonadati</taxon>
        <taxon>Myxococcota</taxon>
        <taxon>Myxococcia</taxon>
        <taxon>Myxococcales</taxon>
        <taxon>Cystobacterineae</taxon>
        <taxon>Myxococcaceae</taxon>
        <taxon>Corallococcus</taxon>
    </lineage>
</organism>
<dbReference type="Proteomes" id="UP000268313">
    <property type="component" value="Unassembled WGS sequence"/>
</dbReference>
<evidence type="ECO:0000313" key="2">
    <source>
        <dbReference type="Proteomes" id="UP000268313"/>
    </source>
</evidence>
<evidence type="ECO:0000313" key="1">
    <source>
        <dbReference type="EMBL" id="RKH05567.1"/>
    </source>
</evidence>
<dbReference type="EMBL" id="RAWE01000017">
    <property type="protein sequence ID" value="RKH05567.1"/>
    <property type="molecule type" value="Genomic_DNA"/>
</dbReference>
<reference evidence="2" key="1">
    <citation type="submission" date="2018-09" db="EMBL/GenBank/DDBJ databases">
        <authorList>
            <person name="Livingstone P.G."/>
            <person name="Whitworth D.E."/>
        </authorList>
    </citation>
    <scope>NUCLEOTIDE SEQUENCE [LARGE SCALE GENOMIC DNA]</scope>
    <source>
        <strain evidence="2">CA043D</strain>
    </source>
</reference>
<comment type="caution">
    <text evidence="1">The sequence shown here is derived from an EMBL/GenBank/DDBJ whole genome shotgun (WGS) entry which is preliminary data.</text>
</comment>
<name>A0A3A8KE28_9BACT</name>
<dbReference type="AlphaFoldDB" id="A0A3A8KE28"/>
<sequence>MHIHPIAGVVWYAIGRFYEALDGKVQDVGYFALLGDVEGPLFNGPPGEASAFFTFRAEPFTPQHLTNGDLTVSLDPVGRFTLYFNPEPCGDFSAPESFSVGQPIATLQRLSTVVGTAVGPLSSNLFSAVLCSSEDFHFRGRTWNLGRILPGGITQLGTGSTAALQPPPTGYRSVTAFVGSAMALGGEVRAP</sequence>
<dbReference type="RefSeq" id="WP_120601810.1">
    <property type="nucleotide sequence ID" value="NZ_JABFJX010000061.1"/>
</dbReference>
<dbReference type="OrthoDB" id="7343305at2"/>
<accession>A0A3A8KE28</accession>
<protein>
    <submittedName>
        <fullName evidence="1">Uncharacterized protein</fullName>
    </submittedName>
</protein>
<keyword evidence="2" id="KW-1185">Reference proteome</keyword>